<dbReference type="NCBIfam" id="TIGR00536">
    <property type="entry name" value="hemK_fam"/>
    <property type="match status" value="1"/>
</dbReference>
<dbReference type="InterPro" id="IPR004556">
    <property type="entry name" value="HemK-like"/>
</dbReference>
<dbReference type="Proteomes" id="UP000664073">
    <property type="component" value="Unassembled WGS sequence"/>
</dbReference>
<evidence type="ECO:0000256" key="1">
    <source>
        <dbReference type="ARBA" id="ARBA00022603"/>
    </source>
</evidence>
<evidence type="ECO:0000256" key="3">
    <source>
        <dbReference type="ARBA" id="ARBA00022691"/>
    </source>
</evidence>
<comment type="caution">
    <text evidence="8">The sequence shown here is derived from an EMBL/GenBank/DDBJ whole genome shotgun (WGS) entry which is preliminary data.</text>
</comment>
<dbReference type="CDD" id="cd02440">
    <property type="entry name" value="AdoMet_MTases"/>
    <property type="match status" value="1"/>
</dbReference>
<dbReference type="NCBIfam" id="TIGR03534">
    <property type="entry name" value="RF_mod_PrmC"/>
    <property type="match status" value="1"/>
</dbReference>
<keyword evidence="2 5" id="KW-0808">Transferase</keyword>
<dbReference type="SUPFAM" id="SSF53335">
    <property type="entry name" value="S-adenosyl-L-methionine-dependent methyltransferases"/>
    <property type="match status" value="1"/>
</dbReference>
<dbReference type="RefSeq" id="WP_207844775.1">
    <property type="nucleotide sequence ID" value="NZ_JAFVMH010000001.1"/>
</dbReference>
<comment type="similarity">
    <text evidence="5">Belongs to the protein N5-glutamine methyltransferase family. PrmC subfamily.</text>
</comment>
<keyword evidence="9" id="KW-1185">Reference proteome</keyword>
<dbReference type="GO" id="GO:0102559">
    <property type="term" value="F:peptide chain release factor N(5)-glutamine methyltransferase activity"/>
    <property type="evidence" value="ECO:0007669"/>
    <property type="project" value="UniProtKB-EC"/>
</dbReference>
<comment type="catalytic activity">
    <reaction evidence="4 5">
        <text>L-glutaminyl-[peptide chain release factor] + S-adenosyl-L-methionine = N(5)-methyl-L-glutaminyl-[peptide chain release factor] + S-adenosyl-L-homocysteine + H(+)</text>
        <dbReference type="Rhea" id="RHEA:42896"/>
        <dbReference type="Rhea" id="RHEA-COMP:10271"/>
        <dbReference type="Rhea" id="RHEA-COMP:10272"/>
        <dbReference type="ChEBI" id="CHEBI:15378"/>
        <dbReference type="ChEBI" id="CHEBI:30011"/>
        <dbReference type="ChEBI" id="CHEBI:57856"/>
        <dbReference type="ChEBI" id="CHEBI:59789"/>
        <dbReference type="ChEBI" id="CHEBI:61891"/>
        <dbReference type="EC" id="2.1.1.297"/>
    </reaction>
</comment>
<feature type="binding site" evidence="5">
    <location>
        <position position="196"/>
    </location>
    <ligand>
        <name>S-adenosyl-L-methionine</name>
        <dbReference type="ChEBI" id="CHEBI:59789"/>
    </ligand>
</feature>
<dbReference type="InterPro" id="IPR019874">
    <property type="entry name" value="RF_methyltr_PrmC"/>
</dbReference>
<evidence type="ECO:0000256" key="5">
    <source>
        <dbReference type="HAMAP-Rule" id="MF_02126"/>
    </source>
</evidence>
<dbReference type="Gene3D" id="3.40.50.150">
    <property type="entry name" value="Vaccinia Virus protein VP39"/>
    <property type="match status" value="1"/>
</dbReference>
<feature type="domain" description="Release factor glutamine methyltransferase N-terminal" evidence="7">
    <location>
        <begin position="15"/>
        <end position="82"/>
    </location>
</feature>
<evidence type="ECO:0000313" key="8">
    <source>
        <dbReference type="EMBL" id="MBO1324122.1"/>
    </source>
</evidence>
<evidence type="ECO:0000259" key="7">
    <source>
        <dbReference type="Pfam" id="PF17827"/>
    </source>
</evidence>
<evidence type="ECO:0000259" key="6">
    <source>
        <dbReference type="Pfam" id="PF05175"/>
    </source>
</evidence>
<protein>
    <recommendedName>
        <fullName evidence="5">Release factor glutamine methyltransferase</fullName>
        <shortName evidence="5">RF MTase</shortName>
        <ecNumber evidence="5">2.1.1.297</ecNumber>
    </recommendedName>
    <alternativeName>
        <fullName evidence="5">N5-glutamine methyltransferase PrmC</fullName>
    </alternativeName>
    <alternativeName>
        <fullName evidence="5">Protein-(glutamine-N5) MTase PrmC</fullName>
    </alternativeName>
    <alternativeName>
        <fullName evidence="5">Protein-glutamine N-methyltransferase PrmC</fullName>
    </alternativeName>
</protein>
<dbReference type="InterPro" id="IPR040758">
    <property type="entry name" value="PrmC_N"/>
</dbReference>
<evidence type="ECO:0000256" key="2">
    <source>
        <dbReference type="ARBA" id="ARBA00022679"/>
    </source>
</evidence>
<evidence type="ECO:0000256" key="4">
    <source>
        <dbReference type="ARBA" id="ARBA00048391"/>
    </source>
</evidence>
<dbReference type="Pfam" id="PF05175">
    <property type="entry name" value="MTS"/>
    <property type="match status" value="1"/>
</dbReference>
<dbReference type="GO" id="GO:0003676">
    <property type="term" value="F:nucleic acid binding"/>
    <property type="evidence" value="ECO:0007669"/>
    <property type="project" value="InterPro"/>
</dbReference>
<dbReference type="PRINTS" id="PR00507">
    <property type="entry name" value="N12N6MTFRASE"/>
</dbReference>
<sequence>MTADNTQNHQSIERLLQAGTRRLEEAGVESPRREARLLLQHALGLSAEQMLARSARESVPASLFLSWLERRARHEPFAYITGSKGFWSLDLAVSGASLVPRADTETLVECVLEHCPDQTRALSVLDLGTGSGCLLLAVLAEYPAAWGIGIDINPKAAALARSNAERSGLAGRAAMLAGEWTQALAGHARFDVVVSNPPYIPTQDLDTLMPEVREHEPVAALDGGADGLDAYRVLCQCLPSLLAPGGIGVFEIGIGQETALRDLARQAGLNVVAVQPDLGGIPRAVVLRAADA</sequence>
<dbReference type="Pfam" id="PF17827">
    <property type="entry name" value="PrmC_N"/>
    <property type="match status" value="1"/>
</dbReference>
<dbReference type="PANTHER" id="PTHR18895:SF74">
    <property type="entry name" value="MTRF1L RELEASE FACTOR GLUTAMINE METHYLTRANSFERASE"/>
    <property type="match status" value="1"/>
</dbReference>
<keyword evidence="1 5" id="KW-0489">Methyltransferase</keyword>
<dbReference type="GO" id="GO:0032259">
    <property type="term" value="P:methylation"/>
    <property type="evidence" value="ECO:0007669"/>
    <property type="project" value="UniProtKB-KW"/>
</dbReference>
<dbReference type="InterPro" id="IPR050320">
    <property type="entry name" value="N5-glutamine_MTase"/>
</dbReference>
<feature type="binding site" evidence="5">
    <location>
        <position position="180"/>
    </location>
    <ligand>
        <name>S-adenosyl-L-methionine</name>
        <dbReference type="ChEBI" id="CHEBI:59789"/>
    </ligand>
</feature>
<gene>
    <name evidence="5 8" type="primary">prmC</name>
    <name evidence="8" type="ORF">J2D77_02980</name>
</gene>
<keyword evidence="3 5" id="KW-0949">S-adenosyl-L-methionine</keyword>
<comment type="function">
    <text evidence="5">Methylates the class 1 translation termination release factors RF1/PrfA and RF2/PrfB on the glutamine residue of the universally conserved GGQ motif.</text>
</comment>
<feature type="domain" description="Methyltransferase small" evidence="6">
    <location>
        <begin position="111"/>
        <end position="203"/>
    </location>
</feature>
<dbReference type="InterPro" id="IPR007848">
    <property type="entry name" value="Small_mtfrase_dom"/>
</dbReference>
<organism evidence="8 9">
    <name type="scientific">Acetobacter garciniae</name>
    <dbReference type="NCBI Taxonomy" id="2817435"/>
    <lineage>
        <taxon>Bacteria</taxon>
        <taxon>Pseudomonadati</taxon>
        <taxon>Pseudomonadota</taxon>
        <taxon>Alphaproteobacteria</taxon>
        <taxon>Acetobacterales</taxon>
        <taxon>Acetobacteraceae</taxon>
        <taxon>Acetobacter</taxon>
    </lineage>
</organism>
<dbReference type="PANTHER" id="PTHR18895">
    <property type="entry name" value="HEMK METHYLTRANSFERASE"/>
    <property type="match status" value="1"/>
</dbReference>
<dbReference type="EMBL" id="JAFVMH010000001">
    <property type="protein sequence ID" value="MBO1324122.1"/>
    <property type="molecule type" value="Genomic_DNA"/>
</dbReference>
<reference evidence="8" key="1">
    <citation type="submission" date="2021-03" db="EMBL/GenBank/DDBJ databases">
        <title>The complete genome sequence of Acetobacter sp. TBRC 12339.</title>
        <authorList>
            <person name="Charoenyingcharoen P."/>
            <person name="Yukphan P."/>
        </authorList>
    </citation>
    <scope>NUCLEOTIDE SEQUENCE</scope>
    <source>
        <strain evidence="8">TBRC 12339</strain>
    </source>
</reference>
<proteinExistence type="inferred from homology"/>
<dbReference type="PROSITE" id="PS00092">
    <property type="entry name" value="N6_MTASE"/>
    <property type="match status" value="1"/>
</dbReference>
<name>A0A939HIM5_9PROT</name>
<feature type="binding site" evidence="5">
    <location>
        <position position="151"/>
    </location>
    <ligand>
        <name>S-adenosyl-L-methionine</name>
        <dbReference type="ChEBI" id="CHEBI:59789"/>
    </ligand>
</feature>
<dbReference type="InterPro" id="IPR029063">
    <property type="entry name" value="SAM-dependent_MTases_sf"/>
</dbReference>
<dbReference type="AlphaFoldDB" id="A0A939HIM5"/>
<dbReference type="Gene3D" id="1.10.8.10">
    <property type="entry name" value="DNA helicase RuvA subunit, C-terminal domain"/>
    <property type="match status" value="1"/>
</dbReference>
<feature type="binding site" evidence="5">
    <location>
        <begin position="128"/>
        <end position="132"/>
    </location>
    <ligand>
        <name>S-adenosyl-L-methionine</name>
        <dbReference type="ChEBI" id="CHEBI:59789"/>
    </ligand>
</feature>
<dbReference type="HAMAP" id="MF_02126">
    <property type="entry name" value="RF_methyltr_PrmC"/>
    <property type="match status" value="1"/>
</dbReference>
<dbReference type="EC" id="2.1.1.297" evidence="5"/>
<dbReference type="InterPro" id="IPR002052">
    <property type="entry name" value="DNA_methylase_N6_adenine_CS"/>
</dbReference>
<feature type="binding site" evidence="5">
    <location>
        <begin position="196"/>
        <end position="199"/>
    </location>
    <ligand>
        <name>substrate</name>
    </ligand>
</feature>
<evidence type="ECO:0000313" key="9">
    <source>
        <dbReference type="Proteomes" id="UP000664073"/>
    </source>
</evidence>
<accession>A0A939HIM5</accession>